<proteinExistence type="inferred from homology"/>
<dbReference type="PANTHER" id="PTHR42757">
    <property type="entry name" value="IGLON FAMILY OF IMMUNOGLOBULIN SUPERFAMILY-RELATED"/>
    <property type="match status" value="1"/>
</dbReference>
<evidence type="ECO:0000256" key="1">
    <source>
        <dbReference type="ARBA" id="ARBA00004609"/>
    </source>
</evidence>
<dbReference type="InterPro" id="IPR050876">
    <property type="entry name" value="IgLON_domain"/>
</dbReference>
<dbReference type="OrthoDB" id="6159398at2759"/>
<dbReference type="FunFam" id="2.60.40.10:FF:000305">
    <property type="entry name" value="neurotrimin isoform X2"/>
    <property type="match status" value="1"/>
</dbReference>
<dbReference type="Pfam" id="PF07679">
    <property type="entry name" value="I-set"/>
    <property type="match status" value="1"/>
</dbReference>
<dbReference type="Pfam" id="PF13927">
    <property type="entry name" value="Ig_3"/>
    <property type="match status" value="2"/>
</dbReference>
<keyword evidence="9" id="KW-0325">Glycoprotein</keyword>
<comment type="subcellular location">
    <subcellularLocation>
        <location evidence="1">Cell membrane</location>
        <topology evidence="1">Lipid-anchor</topology>
        <topology evidence="1">GPI-anchor</topology>
    </subcellularLocation>
</comment>
<dbReference type="AlphaFoldDB" id="A0A8C4TS09"/>
<dbReference type="FunFam" id="2.60.40.10:FF:000013">
    <property type="entry name" value="cell adhesion molecule 1 isoform X1"/>
    <property type="match status" value="1"/>
</dbReference>
<keyword evidence="17" id="KW-1185">Reference proteome</keyword>
<dbReference type="InterPro" id="IPR007110">
    <property type="entry name" value="Ig-like_dom"/>
</dbReference>
<dbReference type="InterPro" id="IPR003598">
    <property type="entry name" value="Ig_sub2"/>
</dbReference>
<dbReference type="Gene3D" id="2.60.40.10">
    <property type="entry name" value="Immunoglobulins"/>
    <property type="match status" value="3"/>
</dbReference>
<feature type="compositionally biased region" description="Low complexity" evidence="14">
    <location>
        <begin position="35"/>
        <end position="55"/>
    </location>
</feature>
<name>A0A8C4TS09_FALTI</name>
<evidence type="ECO:0000256" key="6">
    <source>
        <dbReference type="ARBA" id="ARBA00022889"/>
    </source>
</evidence>
<keyword evidence="6" id="KW-0130">Cell adhesion</keyword>
<evidence type="ECO:0000256" key="7">
    <source>
        <dbReference type="ARBA" id="ARBA00023136"/>
    </source>
</evidence>
<comment type="similarity">
    <text evidence="12">Belongs to the immunoglobulin superfamily. IgLON family.</text>
</comment>
<dbReference type="PANTHER" id="PTHR42757:SF6">
    <property type="entry name" value="NEURONAL GROWTH REGULATOR 1"/>
    <property type="match status" value="1"/>
</dbReference>
<dbReference type="SMART" id="SM00409">
    <property type="entry name" value="IG"/>
    <property type="match status" value="3"/>
</dbReference>
<evidence type="ECO:0000313" key="16">
    <source>
        <dbReference type="Ensembl" id="ENSFTIP00000000232.1"/>
    </source>
</evidence>
<evidence type="ECO:0000256" key="5">
    <source>
        <dbReference type="ARBA" id="ARBA00022737"/>
    </source>
</evidence>
<dbReference type="PROSITE" id="PS50835">
    <property type="entry name" value="IG_LIKE"/>
    <property type="match status" value="3"/>
</dbReference>
<evidence type="ECO:0000256" key="8">
    <source>
        <dbReference type="ARBA" id="ARBA00023157"/>
    </source>
</evidence>
<dbReference type="Ensembl" id="ENSFTIT00000000245.1">
    <property type="protein sequence ID" value="ENSFTIP00000000232.1"/>
    <property type="gene ID" value="ENSFTIG00000000165.1"/>
</dbReference>
<keyword evidence="3" id="KW-0336">GPI-anchor</keyword>
<dbReference type="SMART" id="SM00408">
    <property type="entry name" value="IGc2"/>
    <property type="match status" value="3"/>
</dbReference>
<evidence type="ECO:0000256" key="13">
    <source>
        <dbReference type="ARBA" id="ARBA00041100"/>
    </source>
</evidence>
<feature type="region of interest" description="Disordered" evidence="14">
    <location>
        <begin position="119"/>
        <end position="147"/>
    </location>
</feature>
<keyword evidence="5" id="KW-0677">Repeat</keyword>
<dbReference type="SUPFAM" id="SSF48726">
    <property type="entry name" value="Immunoglobulin"/>
    <property type="match status" value="3"/>
</dbReference>
<sequence length="511" mass="53654">MNFWPALTGCGLPASRGTAAPLRERPAPGGGGCRGRPALRTPRAGAGGLRAALPRGGRRSRKPGGGGGAHPSAAGPVARATAAWQRAGSGGRPPPSRRRGAQSGRAALLARCCGGRPGAATLGARPPTAGTSQGPPLPGAAPGRRRAQGQRVAARRGAEMVPLVRSAGGSHQWLAVVVLGLCCLLPPGRLAAPGGDFPGAAVDNLVVRKGDTAVLRCYLEDGASKGAWLNRSSIIFAGSDKWSVDPRVSIATANRREYSLQIQDVDVTDDGPYTCSVQTQHTPRTMQVHLTVQVSPKIFRISSDIVVNEGSNVTLVCLATGKPEPSISWRHISPSAKPFESGQYLDIYGITRDQAGEYECSAENDVSVPDVKKVKVTVNFAPTIQELKSSGVMLGGNGLIRCEGAGVPAPVFEWYKGERKLINGQQGITIKNYSTRSLLTVTNVTEEHFGNYTCVAANKLGTTNASLPLNPPSTAQYGITGDAEVLFSCWYLVLTLSSLTSIFYLKNIILH</sequence>
<dbReference type="GO" id="GO:0007155">
    <property type="term" value="P:cell adhesion"/>
    <property type="evidence" value="ECO:0007669"/>
    <property type="project" value="UniProtKB-KW"/>
</dbReference>
<keyword evidence="4" id="KW-0732">Signal</keyword>
<protein>
    <recommendedName>
        <fullName evidence="13">Neuronal growth regulator 1</fullName>
    </recommendedName>
</protein>
<keyword evidence="7" id="KW-0472">Membrane</keyword>
<feature type="region of interest" description="Disordered" evidence="14">
    <location>
        <begin position="1"/>
        <end position="105"/>
    </location>
</feature>
<dbReference type="InterPro" id="IPR013783">
    <property type="entry name" value="Ig-like_fold"/>
</dbReference>
<dbReference type="InterPro" id="IPR003599">
    <property type="entry name" value="Ig_sub"/>
</dbReference>
<dbReference type="FunFam" id="2.60.40.10:FF:000113">
    <property type="entry name" value="Opioid-binding protein/cell adhesion molecule"/>
    <property type="match status" value="1"/>
</dbReference>
<feature type="domain" description="Ig-like" evidence="15">
    <location>
        <begin position="382"/>
        <end position="470"/>
    </location>
</feature>
<evidence type="ECO:0000256" key="11">
    <source>
        <dbReference type="ARBA" id="ARBA00023319"/>
    </source>
</evidence>
<keyword evidence="2" id="KW-1003">Cell membrane</keyword>
<keyword evidence="10" id="KW-0449">Lipoprotein</keyword>
<keyword evidence="11" id="KW-0393">Immunoglobulin domain</keyword>
<dbReference type="Proteomes" id="UP000694562">
    <property type="component" value="Unplaced"/>
</dbReference>
<reference evidence="16" key="2">
    <citation type="submission" date="2025-09" db="UniProtKB">
        <authorList>
            <consortium name="Ensembl"/>
        </authorList>
    </citation>
    <scope>IDENTIFICATION</scope>
</reference>
<dbReference type="InterPro" id="IPR036179">
    <property type="entry name" value="Ig-like_dom_sf"/>
</dbReference>
<evidence type="ECO:0000256" key="12">
    <source>
        <dbReference type="ARBA" id="ARBA00037995"/>
    </source>
</evidence>
<evidence type="ECO:0000256" key="10">
    <source>
        <dbReference type="ARBA" id="ARBA00023288"/>
    </source>
</evidence>
<feature type="domain" description="Ig-like" evidence="15">
    <location>
        <begin position="187"/>
        <end position="291"/>
    </location>
</feature>
<dbReference type="GO" id="GO:0005886">
    <property type="term" value="C:plasma membrane"/>
    <property type="evidence" value="ECO:0007669"/>
    <property type="project" value="UniProtKB-SubCell"/>
</dbReference>
<accession>A0A8C4TS09</accession>
<feature type="domain" description="Ig-like" evidence="15">
    <location>
        <begin position="296"/>
        <end position="377"/>
    </location>
</feature>
<evidence type="ECO:0000313" key="17">
    <source>
        <dbReference type="Proteomes" id="UP000694562"/>
    </source>
</evidence>
<evidence type="ECO:0000256" key="3">
    <source>
        <dbReference type="ARBA" id="ARBA00022622"/>
    </source>
</evidence>
<evidence type="ECO:0000256" key="9">
    <source>
        <dbReference type="ARBA" id="ARBA00023180"/>
    </source>
</evidence>
<dbReference type="GO" id="GO:0098552">
    <property type="term" value="C:side of membrane"/>
    <property type="evidence" value="ECO:0007669"/>
    <property type="project" value="UniProtKB-KW"/>
</dbReference>
<dbReference type="CDD" id="cd00096">
    <property type="entry name" value="Ig"/>
    <property type="match status" value="1"/>
</dbReference>
<organism evidence="16 17">
    <name type="scientific">Falco tinnunculus</name>
    <name type="common">Common kestrel</name>
    <dbReference type="NCBI Taxonomy" id="100819"/>
    <lineage>
        <taxon>Eukaryota</taxon>
        <taxon>Metazoa</taxon>
        <taxon>Chordata</taxon>
        <taxon>Craniata</taxon>
        <taxon>Vertebrata</taxon>
        <taxon>Euteleostomi</taxon>
        <taxon>Archelosauria</taxon>
        <taxon>Archosauria</taxon>
        <taxon>Dinosauria</taxon>
        <taxon>Saurischia</taxon>
        <taxon>Theropoda</taxon>
        <taxon>Coelurosauria</taxon>
        <taxon>Aves</taxon>
        <taxon>Neognathae</taxon>
        <taxon>Neoaves</taxon>
        <taxon>Telluraves</taxon>
        <taxon>Australaves</taxon>
        <taxon>Falconiformes</taxon>
        <taxon>Falconidae</taxon>
        <taxon>Falco</taxon>
    </lineage>
</organism>
<evidence type="ECO:0000256" key="14">
    <source>
        <dbReference type="SAM" id="MobiDB-lite"/>
    </source>
</evidence>
<reference evidence="16" key="1">
    <citation type="submission" date="2025-08" db="UniProtKB">
        <authorList>
            <consortium name="Ensembl"/>
        </authorList>
    </citation>
    <scope>IDENTIFICATION</scope>
</reference>
<evidence type="ECO:0000256" key="4">
    <source>
        <dbReference type="ARBA" id="ARBA00022729"/>
    </source>
</evidence>
<dbReference type="InterPro" id="IPR013098">
    <property type="entry name" value="Ig_I-set"/>
</dbReference>
<evidence type="ECO:0000256" key="2">
    <source>
        <dbReference type="ARBA" id="ARBA00022475"/>
    </source>
</evidence>
<evidence type="ECO:0000259" key="15">
    <source>
        <dbReference type="PROSITE" id="PS50835"/>
    </source>
</evidence>
<keyword evidence="8" id="KW-1015">Disulfide bond</keyword>